<reference evidence="9" key="2">
    <citation type="submission" date="2025-09" db="UniProtKB">
        <authorList>
            <consortium name="Ensembl"/>
        </authorList>
    </citation>
    <scope>IDENTIFICATION</scope>
</reference>
<name>A0A8C6U466_9GOBI</name>
<evidence type="ECO:0000259" key="7">
    <source>
        <dbReference type="Pfam" id="PF14737"/>
    </source>
</evidence>
<dbReference type="InterPro" id="IPR027974">
    <property type="entry name" value="DUF4470"/>
</dbReference>
<dbReference type="PANTHER" id="PTHR22118">
    <property type="entry name" value="DYNEIN ASSEMBLY FACTOR 3, AXONEMAL"/>
    <property type="match status" value="1"/>
</dbReference>
<evidence type="ECO:0000256" key="4">
    <source>
        <dbReference type="ARBA" id="ARBA00024190"/>
    </source>
</evidence>
<evidence type="ECO:0000313" key="9">
    <source>
        <dbReference type="Ensembl" id="ENSNMLP00000031704.1"/>
    </source>
</evidence>
<accession>A0A8C6U466</accession>
<evidence type="ECO:0000256" key="6">
    <source>
        <dbReference type="ARBA" id="ARBA00025165"/>
    </source>
</evidence>
<feature type="domain" description="DUF4470" evidence="7">
    <location>
        <begin position="22"/>
        <end position="69"/>
    </location>
</feature>
<dbReference type="Pfam" id="PF14737">
    <property type="entry name" value="DUF4470"/>
    <property type="match status" value="1"/>
</dbReference>
<keyword evidence="10" id="KW-1185">Reference proteome</keyword>
<dbReference type="InterPro" id="IPR028235">
    <property type="entry name" value="DNAAF3_C"/>
</dbReference>
<evidence type="ECO:0000313" key="10">
    <source>
        <dbReference type="Proteomes" id="UP000694523"/>
    </source>
</evidence>
<evidence type="ECO:0000256" key="1">
    <source>
        <dbReference type="ARBA" id="ARBA00010449"/>
    </source>
</evidence>
<comment type="function">
    <text evidence="6">Required for the assembly of axonemal inner and outer dynein arms. Involved in preassembly of dyneins into complexes before their transport into cilia.</text>
</comment>
<feature type="domain" description="Dynein assembly factor 3 C-terminal" evidence="8">
    <location>
        <begin position="103"/>
        <end position="254"/>
    </location>
</feature>
<comment type="similarity">
    <text evidence="1">Belongs to the DNAAF3 family.</text>
</comment>
<protein>
    <recommendedName>
        <fullName evidence="5">Dynein axonemal assembly factor 3</fullName>
    </recommendedName>
</protein>
<proteinExistence type="inferred from homology"/>
<reference evidence="9" key="1">
    <citation type="submission" date="2025-08" db="UniProtKB">
        <authorList>
            <consortium name="Ensembl"/>
        </authorList>
    </citation>
    <scope>IDENTIFICATION</scope>
</reference>
<evidence type="ECO:0000256" key="5">
    <source>
        <dbReference type="ARBA" id="ARBA00024431"/>
    </source>
</evidence>
<organism evidence="9 10">
    <name type="scientific">Neogobius melanostomus</name>
    <name type="common">round goby</name>
    <dbReference type="NCBI Taxonomy" id="47308"/>
    <lineage>
        <taxon>Eukaryota</taxon>
        <taxon>Metazoa</taxon>
        <taxon>Chordata</taxon>
        <taxon>Craniata</taxon>
        <taxon>Vertebrata</taxon>
        <taxon>Euteleostomi</taxon>
        <taxon>Actinopterygii</taxon>
        <taxon>Neopterygii</taxon>
        <taxon>Teleostei</taxon>
        <taxon>Neoteleostei</taxon>
        <taxon>Acanthomorphata</taxon>
        <taxon>Gobiaria</taxon>
        <taxon>Gobiiformes</taxon>
        <taxon>Gobioidei</taxon>
        <taxon>Gobiidae</taxon>
        <taxon>Benthophilinae</taxon>
        <taxon>Neogobiini</taxon>
        <taxon>Neogobius</taxon>
    </lineage>
</organism>
<dbReference type="PANTHER" id="PTHR22118:SF14">
    <property type="entry name" value="DYNEIN AXONEMAL ASSEMBLY FACTOR 3"/>
    <property type="match status" value="1"/>
</dbReference>
<evidence type="ECO:0000256" key="2">
    <source>
        <dbReference type="ARBA" id="ARBA00022490"/>
    </source>
</evidence>
<evidence type="ECO:0000259" key="8">
    <source>
        <dbReference type="Pfam" id="PF14740"/>
    </source>
</evidence>
<dbReference type="GO" id="GO:0070286">
    <property type="term" value="P:axonemal dynein complex assembly"/>
    <property type="evidence" value="ECO:0007669"/>
    <property type="project" value="InterPro"/>
</dbReference>
<dbReference type="GO" id="GO:0044458">
    <property type="term" value="P:motile cilium assembly"/>
    <property type="evidence" value="ECO:0007669"/>
    <property type="project" value="TreeGrafter"/>
</dbReference>
<sequence length="346" mass="40246">RRGRSSCSESRIQEDYLELLSSLQVWVIENSLEVMARQMVLLYLTLMPQESMGLSEKTEVFLEIFGNSEVRSQTAETLSIDDLLNLGFPSSVRKHTNLVLFLLLKFKERDELARIFKQWTQPECSASAHPTPIMMSKAWDYRVRQHLGTRYDSRTGCFDWDLTMKLHEKGCGVINKHQYTQWRGRGVAFEMREGVYQTVNPTLLSSRVLSQKGSKVAVRGYWGDIVSSPYLSFGIETDDKNLLKTQNGHHIKVNIPVLKQILYFRLYLCCNNLRKKICLFLSLTDRSRHLLTNAYLFYFIRFILDLNKEQESGFTNKVENIARESGFEPWQEERNEDVFAVFKPPG</sequence>
<comment type="subcellular location">
    <subcellularLocation>
        <location evidence="4">Dynein axonemal particle</location>
    </subcellularLocation>
</comment>
<dbReference type="GO" id="GO:0120293">
    <property type="term" value="C:dynein axonemal particle"/>
    <property type="evidence" value="ECO:0007669"/>
    <property type="project" value="UniProtKB-SubCell"/>
</dbReference>
<dbReference type="InterPro" id="IPR039304">
    <property type="entry name" value="DNAAF3"/>
</dbReference>
<dbReference type="AlphaFoldDB" id="A0A8C6U466"/>
<evidence type="ECO:0000256" key="3">
    <source>
        <dbReference type="ARBA" id="ARBA00022794"/>
    </source>
</evidence>
<keyword evidence="3" id="KW-0970">Cilium biogenesis/degradation</keyword>
<dbReference type="Ensembl" id="ENSNMLT00000035335.1">
    <property type="protein sequence ID" value="ENSNMLP00000031704.1"/>
    <property type="gene ID" value="ENSNMLG00000019894.1"/>
</dbReference>
<dbReference type="Proteomes" id="UP000694523">
    <property type="component" value="Unplaced"/>
</dbReference>
<dbReference type="Pfam" id="PF14740">
    <property type="entry name" value="DUF4471"/>
    <property type="match status" value="1"/>
</dbReference>
<keyword evidence="2" id="KW-0963">Cytoplasm</keyword>